<dbReference type="EMBL" id="BMAO01013237">
    <property type="protein sequence ID" value="GFQ87185.1"/>
    <property type="molecule type" value="Genomic_DNA"/>
</dbReference>
<sequence length="81" mass="8938">MSHQKPLLEWSKAQMSHVVGCLICLQNVCPLGLPKGKETERSSKVLDKVSTVDVHWGKNLLTRIAVWGEGGIDSTHQSCKL</sequence>
<dbReference type="AlphaFoldDB" id="A0A8X6KUM2"/>
<keyword evidence="2" id="KW-1185">Reference proteome</keyword>
<accession>A0A8X6KUM2</accession>
<reference evidence="1" key="1">
    <citation type="submission" date="2020-07" db="EMBL/GenBank/DDBJ databases">
        <title>Multicomponent nature underlies the extraordinary mechanical properties of spider dragline silk.</title>
        <authorList>
            <person name="Kono N."/>
            <person name="Nakamura H."/>
            <person name="Mori M."/>
            <person name="Yoshida Y."/>
            <person name="Ohtoshi R."/>
            <person name="Malay A.D."/>
            <person name="Moran D.A.P."/>
            <person name="Tomita M."/>
            <person name="Numata K."/>
            <person name="Arakawa K."/>
        </authorList>
    </citation>
    <scope>NUCLEOTIDE SEQUENCE</scope>
</reference>
<proteinExistence type="predicted"/>
<organism evidence="1 2">
    <name type="scientific">Trichonephila clavata</name>
    <name type="common">Joro spider</name>
    <name type="synonym">Nephila clavata</name>
    <dbReference type="NCBI Taxonomy" id="2740835"/>
    <lineage>
        <taxon>Eukaryota</taxon>
        <taxon>Metazoa</taxon>
        <taxon>Ecdysozoa</taxon>
        <taxon>Arthropoda</taxon>
        <taxon>Chelicerata</taxon>
        <taxon>Arachnida</taxon>
        <taxon>Araneae</taxon>
        <taxon>Araneomorphae</taxon>
        <taxon>Entelegynae</taxon>
        <taxon>Araneoidea</taxon>
        <taxon>Nephilidae</taxon>
        <taxon>Trichonephila</taxon>
    </lineage>
</organism>
<comment type="caution">
    <text evidence="1">The sequence shown here is derived from an EMBL/GenBank/DDBJ whole genome shotgun (WGS) entry which is preliminary data.</text>
</comment>
<dbReference type="Proteomes" id="UP000887116">
    <property type="component" value="Unassembled WGS sequence"/>
</dbReference>
<evidence type="ECO:0000313" key="1">
    <source>
        <dbReference type="EMBL" id="GFQ87185.1"/>
    </source>
</evidence>
<name>A0A8X6KUM2_TRICU</name>
<protein>
    <submittedName>
        <fullName evidence="1">Uncharacterized protein</fullName>
    </submittedName>
</protein>
<evidence type="ECO:0000313" key="2">
    <source>
        <dbReference type="Proteomes" id="UP000887116"/>
    </source>
</evidence>
<gene>
    <name evidence="1" type="ORF">TNCT_655381</name>
</gene>